<evidence type="ECO:0000313" key="4">
    <source>
        <dbReference type="Proteomes" id="UP000464314"/>
    </source>
</evidence>
<organism evidence="3 4">
    <name type="scientific">Anaerocolumna sedimenticola</name>
    <dbReference type="NCBI Taxonomy" id="2696063"/>
    <lineage>
        <taxon>Bacteria</taxon>
        <taxon>Bacillati</taxon>
        <taxon>Bacillota</taxon>
        <taxon>Clostridia</taxon>
        <taxon>Lachnospirales</taxon>
        <taxon>Lachnospiraceae</taxon>
        <taxon>Anaerocolumna</taxon>
    </lineage>
</organism>
<keyword evidence="4" id="KW-1185">Reference proteome</keyword>
<name>A0A6P1TU26_9FIRM</name>
<dbReference type="Gene3D" id="1.10.443.10">
    <property type="entry name" value="Intergrase catalytic core"/>
    <property type="match status" value="1"/>
</dbReference>
<gene>
    <name evidence="3" type="ORF">Ana3638_20900</name>
</gene>
<dbReference type="KEGG" id="anr:Ana3638_20900"/>
<keyword evidence="1" id="KW-0238">DNA-binding</keyword>
<dbReference type="Proteomes" id="UP000464314">
    <property type="component" value="Chromosome"/>
</dbReference>
<evidence type="ECO:0000256" key="1">
    <source>
        <dbReference type="ARBA" id="ARBA00023125"/>
    </source>
</evidence>
<sequence length="268" mass="31602">MNIDDVRMREMVNNMKREIILKNHPYDIFLSTDNRYHTYVMVNDKRKPIAKSTKEKVEDALVQFYKENEAKTQSTLKTLYPEWLDYKLICTNSSNTVRRIDNDWNKYYVDTDIIEIPLAKLDYITVDKWAHSIVKERNLTQKQYRNMALIMRQVLLYAIDKGLIIESPYERIRLSGKIFAKTSKKQSSTQVFLTDEQPRIEQEAYAEFYTTGNPVSLAIPLAFQTGLRVGELVALQYSDIEGEYLHIQRMEVRIPHKDTDGWELSNTR</sequence>
<evidence type="ECO:0008006" key="5">
    <source>
        <dbReference type="Google" id="ProtNLM"/>
    </source>
</evidence>
<dbReference type="GO" id="GO:0015074">
    <property type="term" value="P:DNA integration"/>
    <property type="evidence" value="ECO:0007669"/>
    <property type="project" value="InterPro"/>
</dbReference>
<dbReference type="Gene3D" id="1.10.150.130">
    <property type="match status" value="1"/>
</dbReference>
<dbReference type="InterPro" id="IPR011010">
    <property type="entry name" value="DNA_brk_join_enz"/>
</dbReference>
<proteinExistence type="predicted"/>
<dbReference type="GO" id="GO:0003677">
    <property type="term" value="F:DNA binding"/>
    <property type="evidence" value="ECO:0007669"/>
    <property type="project" value="UniProtKB-KW"/>
</dbReference>
<keyword evidence="2" id="KW-0233">DNA recombination</keyword>
<dbReference type="InterPro" id="IPR010998">
    <property type="entry name" value="Integrase_recombinase_N"/>
</dbReference>
<evidence type="ECO:0000256" key="2">
    <source>
        <dbReference type="ARBA" id="ARBA00023172"/>
    </source>
</evidence>
<dbReference type="AlphaFoldDB" id="A0A6P1TU26"/>
<evidence type="ECO:0000313" key="3">
    <source>
        <dbReference type="EMBL" id="QHQ62935.1"/>
    </source>
</evidence>
<dbReference type="EMBL" id="CP048000">
    <property type="protein sequence ID" value="QHQ62935.1"/>
    <property type="molecule type" value="Genomic_DNA"/>
</dbReference>
<protein>
    <recommendedName>
        <fullName evidence="5">Tyr recombinase domain-containing protein</fullName>
    </recommendedName>
</protein>
<dbReference type="RefSeq" id="WP_161839757.1">
    <property type="nucleotide sequence ID" value="NZ_CP048000.1"/>
</dbReference>
<dbReference type="GO" id="GO:0006310">
    <property type="term" value="P:DNA recombination"/>
    <property type="evidence" value="ECO:0007669"/>
    <property type="project" value="UniProtKB-KW"/>
</dbReference>
<reference evidence="3 4" key="1">
    <citation type="submission" date="2020-01" db="EMBL/GenBank/DDBJ databases">
        <title>Genome analysis of Anaerocolumna sp. CBA3638.</title>
        <authorList>
            <person name="Kim J."/>
            <person name="Roh S.W."/>
        </authorList>
    </citation>
    <scope>NUCLEOTIDE SEQUENCE [LARGE SCALE GENOMIC DNA]</scope>
    <source>
        <strain evidence="3 4">CBA3638</strain>
    </source>
</reference>
<accession>A0A6P1TU26</accession>
<dbReference type="InterPro" id="IPR013762">
    <property type="entry name" value="Integrase-like_cat_sf"/>
</dbReference>
<dbReference type="SUPFAM" id="SSF56349">
    <property type="entry name" value="DNA breaking-rejoining enzymes"/>
    <property type="match status" value="1"/>
</dbReference>